<evidence type="ECO:0000313" key="3">
    <source>
        <dbReference type="Proteomes" id="UP001172155"/>
    </source>
</evidence>
<evidence type="ECO:0000313" key="2">
    <source>
        <dbReference type="EMBL" id="KAK0754862.1"/>
    </source>
</evidence>
<dbReference type="EMBL" id="JAUKUD010000001">
    <property type="protein sequence ID" value="KAK0754862.1"/>
    <property type="molecule type" value="Genomic_DNA"/>
</dbReference>
<dbReference type="Proteomes" id="UP001172155">
    <property type="component" value="Unassembled WGS sequence"/>
</dbReference>
<comment type="caution">
    <text evidence="2">The sequence shown here is derived from an EMBL/GenBank/DDBJ whole genome shotgun (WGS) entry which is preliminary data.</text>
</comment>
<protein>
    <recommendedName>
        <fullName evidence="4">Ribosome biogenesis protein ALB1</fullName>
    </recommendedName>
</protein>
<proteinExistence type="predicted"/>
<feature type="compositionally biased region" description="Polar residues" evidence="1">
    <location>
        <begin position="1"/>
        <end position="10"/>
    </location>
</feature>
<evidence type="ECO:0008006" key="4">
    <source>
        <dbReference type="Google" id="ProtNLM"/>
    </source>
</evidence>
<gene>
    <name evidence="2" type="ORF">B0T18DRAFT_425191</name>
</gene>
<accession>A0AA40KDG3</accession>
<keyword evidence="3" id="KW-1185">Reference proteome</keyword>
<name>A0AA40KDG3_9PEZI</name>
<dbReference type="AlphaFoldDB" id="A0AA40KDG3"/>
<sequence length="109" mass="11899">MPSVKNPNKASKNRLAARANKTKKQAQLSSAAGRMKVSKQDHARGAGGGLLPTSGPNAALSKKKQKKLDQRLRLALKRKMELEGEVEMKDAKVTKTTEGKEDVEEMDVE</sequence>
<reference evidence="2" key="1">
    <citation type="submission" date="2023-06" db="EMBL/GenBank/DDBJ databases">
        <title>Genome-scale phylogeny and comparative genomics of the fungal order Sordariales.</title>
        <authorList>
            <consortium name="Lawrence Berkeley National Laboratory"/>
            <person name="Hensen N."/>
            <person name="Bonometti L."/>
            <person name="Westerberg I."/>
            <person name="Brannstrom I.O."/>
            <person name="Guillou S."/>
            <person name="Cros-Aarteil S."/>
            <person name="Calhoun S."/>
            <person name="Haridas S."/>
            <person name="Kuo A."/>
            <person name="Mondo S."/>
            <person name="Pangilinan J."/>
            <person name="Riley R."/>
            <person name="LaButti K."/>
            <person name="Andreopoulos B."/>
            <person name="Lipzen A."/>
            <person name="Chen C."/>
            <person name="Yanf M."/>
            <person name="Daum C."/>
            <person name="Ng V."/>
            <person name="Clum A."/>
            <person name="Steindorff A."/>
            <person name="Ohm R."/>
            <person name="Martin F."/>
            <person name="Silar P."/>
            <person name="Natvig D."/>
            <person name="Lalanne C."/>
            <person name="Gautier V."/>
            <person name="Ament-velasquez S.L."/>
            <person name="Kruys A."/>
            <person name="Hutchinson M.I."/>
            <person name="Powell A.J."/>
            <person name="Barry K."/>
            <person name="Miller A.N."/>
            <person name="Grigoriev I.V."/>
            <person name="Debuchy R."/>
            <person name="Gladieux P."/>
            <person name="Thoren M.H."/>
            <person name="Johannesson H."/>
        </authorList>
    </citation>
    <scope>NUCLEOTIDE SEQUENCE</scope>
    <source>
        <strain evidence="2">SMH3187-1</strain>
    </source>
</reference>
<organism evidence="2 3">
    <name type="scientific">Schizothecium vesticola</name>
    <dbReference type="NCBI Taxonomy" id="314040"/>
    <lineage>
        <taxon>Eukaryota</taxon>
        <taxon>Fungi</taxon>
        <taxon>Dikarya</taxon>
        <taxon>Ascomycota</taxon>
        <taxon>Pezizomycotina</taxon>
        <taxon>Sordariomycetes</taxon>
        <taxon>Sordariomycetidae</taxon>
        <taxon>Sordariales</taxon>
        <taxon>Schizotheciaceae</taxon>
        <taxon>Schizothecium</taxon>
    </lineage>
</organism>
<feature type="region of interest" description="Disordered" evidence="1">
    <location>
        <begin position="1"/>
        <end position="69"/>
    </location>
</feature>
<evidence type="ECO:0000256" key="1">
    <source>
        <dbReference type="SAM" id="MobiDB-lite"/>
    </source>
</evidence>